<organism evidence="1">
    <name type="scientific">freshwater metagenome</name>
    <dbReference type="NCBI Taxonomy" id="449393"/>
    <lineage>
        <taxon>unclassified sequences</taxon>
        <taxon>metagenomes</taxon>
        <taxon>ecological metagenomes</taxon>
    </lineage>
</organism>
<name>A0A6J7NB82_9ZZZZ</name>
<proteinExistence type="predicted"/>
<dbReference type="AlphaFoldDB" id="A0A6J7NB82"/>
<protein>
    <submittedName>
        <fullName evidence="1">Unannotated protein</fullName>
    </submittedName>
</protein>
<sequence>MPKALSGVSVPELTTARCRLEDWYPRVRYRPGGQSMVLSPWRSVHGAAALEGSPERQLICVLEIAAHGQATGKPGNGET</sequence>
<dbReference type="EMBL" id="CAFBON010000085">
    <property type="protein sequence ID" value="CAB4987699.1"/>
    <property type="molecule type" value="Genomic_DNA"/>
</dbReference>
<evidence type="ECO:0000313" key="1">
    <source>
        <dbReference type="EMBL" id="CAB4987699.1"/>
    </source>
</evidence>
<accession>A0A6J7NB82</accession>
<reference evidence="1" key="1">
    <citation type="submission" date="2020-05" db="EMBL/GenBank/DDBJ databases">
        <authorList>
            <person name="Chiriac C."/>
            <person name="Salcher M."/>
            <person name="Ghai R."/>
            <person name="Kavagutti S V."/>
        </authorList>
    </citation>
    <scope>NUCLEOTIDE SEQUENCE</scope>
</reference>
<gene>
    <name evidence="1" type="ORF">UFOPK3954_00959</name>
</gene>